<sequence length="385" mass="42084">MTRRLPWNRDGPARTPVSKKPSTPASANMVGTPRRANPRAAVTPTPRQQPNKKPTLSNGALGERSPSTSPPPQPIPEICMIEGLENDDKYRMVEDEFFVAAGQFTAHLHAAEYHRLRAQTRTQNAETIRNISRPVVGTLTELARKRQEELLRKKKQREALRRAKLEAVREDEGSGDETGVPWRGTALQGLMDSPRKKEVPLMALARADSGARASSLFGGVVRSRIHRTSNARREEGDEETEDESGDDLGSASRAPLARKIAHDTSVSARPVQAPKSIAKGASRSITHRGATSSSYTQAPVETTAPSSRGSSLATAAVRAVSSTSPASTKTSTRAGNDIDNDDDDEDDIFTRFKIRRPTARQRREPGRKAENPAHEKGRDIIPSFI</sequence>
<proteinExistence type="predicted"/>
<keyword evidence="3" id="KW-1185">Reference proteome</keyword>
<protein>
    <submittedName>
        <fullName evidence="2">Uncharacterized protein</fullName>
    </submittedName>
</protein>
<feature type="compositionally biased region" description="Polar residues" evidence="1">
    <location>
        <begin position="289"/>
        <end position="309"/>
    </location>
</feature>
<feature type="region of interest" description="Disordered" evidence="1">
    <location>
        <begin position="228"/>
        <end position="385"/>
    </location>
</feature>
<evidence type="ECO:0000313" key="2">
    <source>
        <dbReference type="EMBL" id="OLN81246.1"/>
    </source>
</evidence>
<organism evidence="2 3">
    <name type="scientific">Colletotrichum chlorophyti</name>
    <dbReference type="NCBI Taxonomy" id="708187"/>
    <lineage>
        <taxon>Eukaryota</taxon>
        <taxon>Fungi</taxon>
        <taxon>Dikarya</taxon>
        <taxon>Ascomycota</taxon>
        <taxon>Pezizomycotina</taxon>
        <taxon>Sordariomycetes</taxon>
        <taxon>Hypocreomycetidae</taxon>
        <taxon>Glomerellales</taxon>
        <taxon>Glomerellaceae</taxon>
        <taxon>Colletotrichum</taxon>
    </lineage>
</organism>
<feature type="compositionally biased region" description="Basic and acidic residues" evidence="1">
    <location>
        <begin position="361"/>
        <end position="379"/>
    </location>
</feature>
<feature type="compositionally biased region" description="Acidic residues" evidence="1">
    <location>
        <begin position="236"/>
        <end position="246"/>
    </location>
</feature>
<evidence type="ECO:0000313" key="3">
    <source>
        <dbReference type="Proteomes" id="UP000186583"/>
    </source>
</evidence>
<dbReference type="STRING" id="708187.A0A1Q8RA26"/>
<accession>A0A1Q8RA26</accession>
<dbReference type="AlphaFoldDB" id="A0A1Q8RA26"/>
<dbReference type="Proteomes" id="UP000186583">
    <property type="component" value="Unassembled WGS sequence"/>
</dbReference>
<feature type="region of interest" description="Disordered" evidence="1">
    <location>
        <begin position="1"/>
        <end position="75"/>
    </location>
</feature>
<feature type="compositionally biased region" description="Low complexity" evidence="1">
    <location>
        <begin position="310"/>
        <end position="332"/>
    </location>
</feature>
<name>A0A1Q8RA26_9PEZI</name>
<dbReference type="OrthoDB" id="5374569at2759"/>
<feature type="compositionally biased region" description="Polar residues" evidence="1">
    <location>
        <begin position="45"/>
        <end position="58"/>
    </location>
</feature>
<reference evidence="2 3" key="1">
    <citation type="submission" date="2016-11" db="EMBL/GenBank/DDBJ databases">
        <title>Draft Genome Assembly of Colletotrichum chlorophyti a pathogen of herbaceous plants.</title>
        <authorList>
            <person name="Gan P."/>
            <person name="Narusaka M."/>
            <person name="Tsushima A."/>
            <person name="Narusaka Y."/>
            <person name="Takano Y."/>
            <person name="Shirasu K."/>
        </authorList>
    </citation>
    <scope>NUCLEOTIDE SEQUENCE [LARGE SCALE GENOMIC DNA]</scope>
    <source>
        <strain evidence="2 3">NTL11</strain>
    </source>
</reference>
<comment type="caution">
    <text evidence="2">The sequence shown here is derived from an EMBL/GenBank/DDBJ whole genome shotgun (WGS) entry which is preliminary data.</text>
</comment>
<gene>
    <name evidence="2" type="ORF">CCHL11_07338</name>
</gene>
<feature type="compositionally biased region" description="Acidic residues" evidence="1">
    <location>
        <begin position="338"/>
        <end position="347"/>
    </location>
</feature>
<dbReference type="EMBL" id="MPGH01000257">
    <property type="protein sequence ID" value="OLN81246.1"/>
    <property type="molecule type" value="Genomic_DNA"/>
</dbReference>
<evidence type="ECO:0000256" key="1">
    <source>
        <dbReference type="SAM" id="MobiDB-lite"/>
    </source>
</evidence>